<name>A0A1H2SFD1_9PSEU</name>
<dbReference type="EMBL" id="FNON01000001">
    <property type="protein sequence ID" value="SDW30331.1"/>
    <property type="molecule type" value="Genomic_DNA"/>
</dbReference>
<proteinExistence type="predicted"/>
<evidence type="ECO:0000313" key="1">
    <source>
        <dbReference type="EMBL" id="SDW30331.1"/>
    </source>
</evidence>
<dbReference type="Proteomes" id="UP000199515">
    <property type="component" value="Unassembled WGS sequence"/>
</dbReference>
<sequence length="356" mass="39772">MDDGNSSVESTQRAIAILGEGPFGRAKDLAADRDVLFDGLAEVALRPPVPYSALTDSLARSLTRATLERVTRGEQLDEAAQTRLRDLCAEQEALSARRYVTEPGMNFALLTLAPDDELTAWAREATLADLRGSAYTVEAHSPRPADITFVRRAEERVERLIGDLGTDTLRMSTVVMIIDGDVDSAYLMPTPQLIALNRERLTDEAYAADLIFHETLHQKFGECLLTRRLLPAGYSPDRGPFVEIPWNPTPAGPRTMDMLRVLSTAHVYTHLLTLWMRSFEEHGLDREREVIAKYLARATFFLSLGTKDIVVKNVGPEGPEFLNWLRSAVDELRRSIREAGIEANADVYAGQHTFRY</sequence>
<keyword evidence="2" id="KW-1185">Reference proteome</keyword>
<protein>
    <recommendedName>
        <fullName evidence="3">HEXXH motif-containing protein</fullName>
    </recommendedName>
</protein>
<gene>
    <name evidence="1" type="ORF">SAMN05421504_101205</name>
</gene>
<accession>A0A1H2SFD1</accession>
<dbReference type="AlphaFoldDB" id="A0A1H2SFD1"/>
<evidence type="ECO:0008006" key="3">
    <source>
        <dbReference type="Google" id="ProtNLM"/>
    </source>
</evidence>
<evidence type="ECO:0000313" key="2">
    <source>
        <dbReference type="Proteomes" id="UP000199515"/>
    </source>
</evidence>
<dbReference type="STRING" id="589385.SAMN05421504_101205"/>
<reference evidence="1 2" key="1">
    <citation type="submission" date="2016-10" db="EMBL/GenBank/DDBJ databases">
        <authorList>
            <person name="de Groot N.N."/>
        </authorList>
    </citation>
    <scope>NUCLEOTIDE SEQUENCE [LARGE SCALE GENOMIC DNA]</scope>
    <source>
        <strain evidence="1 2">CPCC 202699</strain>
    </source>
</reference>
<organism evidence="1 2">
    <name type="scientific">Amycolatopsis xylanica</name>
    <dbReference type="NCBI Taxonomy" id="589385"/>
    <lineage>
        <taxon>Bacteria</taxon>
        <taxon>Bacillati</taxon>
        <taxon>Actinomycetota</taxon>
        <taxon>Actinomycetes</taxon>
        <taxon>Pseudonocardiales</taxon>
        <taxon>Pseudonocardiaceae</taxon>
        <taxon>Amycolatopsis</taxon>
    </lineage>
</organism>